<feature type="transmembrane region" description="Helical" evidence="1">
    <location>
        <begin position="81"/>
        <end position="101"/>
    </location>
</feature>
<evidence type="ECO:0000313" key="2">
    <source>
        <dbReference type="EMBL" id="TKR62804.1"/>
    </source>
</evidence>
<sequence>MAGTFQLFVGIVYMILPPVLVPIYVRIVYIFIKHKKYRSLECYQIMIQVGQIAVGPGIALYGLIQIIGYDPDGVATVFLRILSSTVRMEAVMSLVLALNRLRIICGLRYPQVIHTIILVIVWVLGVMNYCFLFTPWYGYLVIPGEFLTKYDTSKPYTVILQTIGGYTMTVSQSLTLIVYLVIIVYLIRMHCKVTGKNHSFKEKSILYYAFTRFLVDMAVTIIFNYGHLPHIPSIDFPVFMGYILNNLGLPPMLYLILYRNLRREFCGRPPLTQALTAISKYPNPQHSSIRP</sequence>
<feature type="transmembrane region" description="Helical" evidence="1">
    <location>
        <begin position="52"/>
        <end position="69"/>
    </location>
</feature>
<dbReference type="Proteomes" id="UP000298663">
    <property type="component" value="Unassembled WGS sequence"/>
</dbReference>
<dbReference type="SUPFAM" id="SSF81321">
    <property type="entry name" value="Family A G protein-coupled receptor-like"/>
    <property type="match status" value="1"/>
</dbReference>
<keyword evidence="1" id="KW-1133">Transmembrane helix</keyword>
<evidence type="ECO:0008006" key="4">
    <source>
        <dbReference type="Google" id="ProtNLM"/>
    </source>
</evidence>
<evidence type="ECO:0000256" key="1">
    <source>
        <dbReference type="SAM" id="Phobius"/>
    </source>
</evidence>
<gene>
    <name evidence="2" type="ORF">L596_026719</name>
</gene>
<dbReference type="AlphaFoldDB" id="A0A4U5M260"/>
<feature type="transmembrane region" description="Helical" evidence="1">
    <location>
        <begin position="113"/>
        <end position="138"/>
    </location>
</feature>
<feature type="transmembrane region" description="Helical" evidence="1">
    <location>
        <begin position="205"/>
        <end position="226"/>
    </location>
</feature>
<keyword evidence="3" id="KW-1185">Reference proteome</keyword>
<organism evidence="2 3">
    <name type="scientific">Steinernema carpocapsae</name>
    <name type="common">Entomopathogenic nematode</name>
    <dbReference type="NCBI Taxonomy" id="34508"/>
    <lineage>
        <taxon>Eukaryota</taxon>
        <taxon>Metazoa</taxon>
        <taxon>Ecdysozoa</taxon>
        <taxon>Nematoda</taxon>
        <taxon>Chromadorea</taxon>
        <taxon>Rhabditida</taxon>
        <taxon>Tylenchina</taxon>
        <taxon>Panagrolaimomorpha</taxon>
        <taxon>Strongyloidoidea</taxon>
        <taxon>Steinernematidae</taxon>
        <taxon>Steinernema</taxon>
    </lineage>
</organism>
<proteinExistence type="predicted"/>
<comment type="caution">
    <text evidence="2">The sequence shown here is derived from an EMBL/GenBank/DDBJ whole genome shotgun (WGS) entry which is preliminary data.</text>
</comment>
<reference evidence="2 3" key="1">
    <citation type="journal article" date="2015" name="Genome Biol.">
        <title>Comparative genomics of Steinernema reveals deeply conserved gene regulatory networks.</title>
        <authorList>
            <person name="Dillman A.R."/>
            <person name="Macchietto M."/>
            <person name="Porter C.F."/>
            <person name="Rogers A."/>
            <person name="Williams B."/>
            <person name="Antoshechkin I."/>
            <person name="Lee M.M."/>
            <person name="Goodwin Z."/>
            <person name="Lu X."/>
            <person name="Lewis E.E."/>
            <person name="Goodrich-Blair H."/>
            <person name="Stock S.P."/>
            <person name="Adams B.J."/>
            <person name="Sternberg P.W."/>
            <person name="Mortazavi A."/>
        </authorList>
    </citation>
    <scope>NUCLEOTIDE SEQUENCE [LARGE SCALE GENOMIC DNA]</scope>
    <source>
        <strain evidence="2 3">ALL</strain>
    </source>
</reference>
<name>A0A4U5M260_STECR</name>
<accession>A0A4U5M260</accession>
<protein>
    <recommendedName>
        <fullName evidence="4">7TM GPCR serpentine receptor class x (Srx) domain-containing protein</fullName>
    </recommendedName>
</protein>
<feature type="transmembrane region" description="Helical" evidence="1">
    <location>
        <begin position="238"/>
        <end position="258"/>
    </location>
</feature>
<reference evidence="2 3" key="2">
    <citation type="journal article" date="2019" name="G3 (Bethesda)">
        <title>Hybrid Assembly of the Genome of the Entomopathogenic Nematode Steinernema carpocapsae Identifies the X-Chromosome.</title>
        <authorList>
            <person name="Serra L."/>
            <person name="Macchietto M."/>
            <person name="Macias-Munoz A."/>
            <person name="McGill C.J."/>
            <person name="Rodriguez I.M."/>
            <person name="Rodriguez B."/>
            <person name="Murad R."/>
            <person name="Mortazavi A."/>
        </authorList>
    </citation>
    <scope>NUCLEOTIDE SEQUENCE [LARGE SCALE GENOMIC DNA]</scope>
    <source>
        <strain evidence="2 3">ALL</strain>
    </source>
</reference>
<feature type="transmembrane region" description="Helical" evidence="1">
    <location>
        <begin position="158"/>
        <end position="185"/>
    </location>
</feature>
<keyword evidence="1" id="KW-0472">Membrane</keyword>
<keyword evidence="1" id="KW-0812">Transmembrane</keyword>
<evidence type="ECO:0000313" key="3">
    <source>
        <dbReference type="Proteomes" id="UP000298663"/>
    </source>
</evidence>
<feature type="transmembrane region" description="Helical" evidence="1">
    <location>
        <begin position="6"/>
        <end position="32"/>
    </location>
</feature>
<dbReference type="EMBL" id="AZBU02000010">
    <property type="protein sequence ID" value="TKR62804.1"/>
    <property type="molecule type" value="Genomic_DNA"/>
</dbReference>